<comment type="caution">
    <text evidence="1">The sequence shown here is derived from an EMBL/GenBank/DDBJ whole genome shotgun (WGS) entry which is preliminary data.</text>
</comment>
<accession>K6ZPM9</accession>
<protein>
    <submittedName>
        <fullName evidence="1">Uncharacterized protein</fullName>
    </submittedName>
</protein>
<organism evidence="1 2">
    <name type="scientific">Brumicola pallidula DSM 14239 = ACAM 615</name>
    <dbReference type="NCBI Taxonomy" id="1121922"/>
    <lineage>
        <taxon>Bacteria</taxon>
        <taxon>Pseudomonadati</taxon>
        <taxon>Pseudomonadota</taxon>
        <taxon>Gammaproteobacteria</taxon>
        <taxon>Alteromonadales</taxon>
        <taxon>Alteromonadaceae</taxon>
        <taxon>Brumicola</taxon>
    </lineage>
</organism>
<keyword evidence="2" id="KW-1185">Reference proteome</keyword>
<name>K6ZPM9_9ALTE</name>
<evidence type="ECO:0000313" key="1">
    <source>
        <dbReference type="EMBL" id="GAC30808.1"/>
    </source>
</evidence>
<gene>
    <name evidence="1" type="ORF">GPAL_3969</name>
</gene>
<proteinExistence type="predicted"/>
<dbReference type="AlphaFoldDB" id="K6ZPM9"/>
<dbReference type="EMBL" id="BAEQ01000067">
    <property type="protein sequence ID" value="GAC30808.1"/>
    <property type="molecule type" value="Genomic_DNA"/>
</dbReference>
<reference evidence="2" key="1">
    <citation type="journal article" date="2014" name="Environ. Microbiol.">
        <title>Comparative genomics of the marine bacterial genus Glaciecola reveals the high degree of genomic diversity and genomic characteristic for cold adaptation.</title>
        <authorList>
            <person name="Qin Q.L."/>
            <person name="Xie B.B."/>
            <person name="Yu Y."/>
            <person name="Shu Y.L."/>
            <person name="Rong J.C."/>
            <person name="Zhang Y.J."/>
            <person name="Zhao D.L."/>
            <person name="Chen X.L."/>
            <person name="Zhang X.Y."/>
            <person name="Chen B."/>
            <person name="Zhou B.C."/>
            <person name="Zhang Y.Z."/>
        </authorList>
    </citation>
    <scope>NUCLEOTIDE SEQUENCE [LARGE SCALE GENOMIC DNA]</scope>
    <source>
        <strain evidence="2">ACAM 615</strain>
    </source>
</reference>
<evidence type="ECO:0000313" key="2">
    <source>
        <dbReference type="Proteomes" id="UP000006251"/>
    </source>
</evidence>
<dbReference type="Proteomes" id="UP000006251">
    <property type="component" value="Unassembled WGS sequence"/>
</dbReference>
<sequence>MIKFETTLMDHEVKFTTAQYLSDFIFYEVLMAVVRLCAYN</sequence>